<feature type="transmembrane region" description="Helical" evidence="6">
    <location>
        <begin position="440"/>
        <end position="464"/>
    </location>
</feature>
<dbReference type="RefSeq" id="WP_376831648.1">
    <property type="nucleotide sequence ID" value="NZ_JBHLWR010000006.1"/>
</dbReference>
<dbReference type="InterPro" id="IPR038766">
    <property type="entry name" value="Membrane_comp_ABC_pdt"/>
</dbReference>
<dbReference type="Proteomes" id="UP001595536">
    <property type="component" value="Unassembled WGS sequence"/>
</dbReference>
<evidence type="ECO:0000256" key="2">
    <source>
        <dbReference type="ARBA" id="ARBA00022475"/>
    </source>
</evidence>
<feature type="transmembrane region" description="Helical" evidence="6">
    <location>
        <begin position="273"/>
        <end position="297"/>
    </location>
</feature>
<feature type="transmembrane region" description="Helical" evidence="6">
    <location>
        <begin position="318"/>
        <end position="351"/>
    </location>
</feature>
<feature type="transmembrane region" description="Helical" evidence="6">
    <location>
        <begin position="485"/>
        <end position="509"/>
    </location>
</feature>
<feature type="transmembrane region" description="Helical" evidence="6">
    <location>
        <begin position="25"/>
        <end position="45"/>
    </location>
</feature>
<evidence type="ECO:0000313" key="9">
    <source>
        <dbReference type="Proteomes" id="UP001595536"/>
    </source>
</evidence>
<evidence type="ECO:0000256" key="3">
    <source>
        <dbReference type="ARBA" id="ARBA00022692"/>
    </source>
</evidence>
<organism evidence="8 9">
    <name type="scientific">Camelimonas abortus</name>
    <dbReference type="NCBI Taxonomy" id="1017184"/>
    <lineage>
        <taxon>Bacteria</taxon>
        <taxon>Pseudomonadati</taxon>
        <taxon>Pseudomonadota</taxon>
        <taxon>Alphaproteobacteria</taxon>
        <taxon>Hyphomicrobiales</taxon>
        <taxon>Chelatococcaceae</taxon>
        <taxon>Camelimonas</taxon>
    </lineage>
</organism>
<evidence type="ECO:0000256" key="4">
    <source>
        <dbReference type="ARBA" id="ARBA00022989"/>
    </source>
</evidence>
<dbReference type="PANTHER" id="PTHR30287">
    <property type="entry name" value="MEMBRANE COMPONENT OF PREDICTED ABC SUPERFAMILY METABOLITE UPTAKE TRANSPORTER"/>
    <property type="match status" value="1"/>
</dbReference>
<keyword evidence="4 6" id="KW-1133">Transmembrane helix</keyword>
<proteinExistence type="predicted"/>
<accession>A0ABV7LDM3</accession>
<comment type="subcellular location">
    <subcellularLocation>
        <location evidence="1">Cell membrane</location>
        <topology evidence="1">Multi-pass membrane protein</topology>
    </subcellularLocation>
</comment>
<gene>
    <name evidence="8" type="ORF">ACFOEX_03855</name>
</gene>
<feature type="transmembrane region" description="Helical" evidence="6">
    <location>
        <begin position="824"/>
        <end position="845"/>
    </location>
</feature>
<keyword evidence="3 6" id="KW-0812">Transmembrane</keyword>
<evidence type="ECO:0000256" key="1">
    <source>
        <dbReference type="ARBA" id="ARBA00004651"/>
    </source>
</evidence>
<keyword evidence="2" id="KW-1003">Cell membrane</keyword>
<dbReference type="EMBL" id="JBHRUV010000017">
    <property type="protein sequence ID" value="MFC3265501.1"/>
    <property type="molecule type" value="Genomic_DNA"/>
</dbReference>
<feature type="domain" description="ABC3 transporter permease C-terminal" evidence="7">
    <location>
        <begin position="277"/>
        <end position="391"/>
    </location>
</feature>
<feature type="transmembrane region" description="Helical" evidence="6">
    <location>
        <begin position="371"/>
        <end position="390"/>
    </location>
</feature>
<evidence type="ECO:0000256" key="5">
    <source>
        <dbReference type="ARBA" id="ARBA00023136"/>
    </source>
</evidence>
<feature type="transmembrane region" description="Helical" evidence="6">
    <location>
        <begin position="731"/>
        <end position="755"/>
    </location>
</feature>
<protein>
    <submittedName>
        <fullName evidence="8">ABC transporter permease</fullName>
    </submittedName>
</protein>
<dbReference type="Pfam" id="PF02687">
    <property type="entry name" value="FtsX"/>
    <property type="match status" value="2"/>
</dbReference>
<feature type="transmembrane region" description="Helical" evidence="6">
    <location>
        <begin position="776"/>
        <end position="804"/>
    </location>
</feature>
<evidence type="ECO:0000259" key="7">
    <source>
        <dbReference type="Pfam" id="PF02687"/>
    </source>
</evidence>
<evidence type="ECO:0000313" key="8">
    <source>
        <dbReference type="EMBL" id="MFC3265501.1"/>
    </source>
</evidence>
<evidence type="ECO:0000256" key="6">
    <source>
        <dbReference type="SAM" id="Phobius"/>
    </source>
</evidence>
<feature type="domain" description="ABC3 transporter permease C-terminal" evidence="7">
    <location>
        <begin position="736"/>
        <end position="849"/>
    </location>
</feature>
<feature type="transmembrane region" description="Helical" evidence="6">
    <location>
        <begin position="414"/>
        <end position="434"/>
    </location>
</feature>
<sequence>MMLRGFAGAWALNIRLALRELRGGLRGFGVFLGCIILGVAAIAAVSSVSRALTEGLAREGRAILGGDLAVTFVQREPDATERAWLERLGRGTVVAGMRAMARAPKGDDGDAAMVELKAVTGGYPLVGALRFEPPLDLADALAEKNGVRGAVAEPALFARLDVRPGDRIHIGDTEVELRARLLEEPDKLGGGYGFGPRLMVSQDTLRASGLLQPGSLVRWTWQVLSPPGANDDAALAATLQRIREQWDGSGWQVRSRQSAAPEFERNVERFAQFLSLVGLTALLVGGVGVANATRGFIDRQRRSIATLKTLGASGGRVVAIYLAQVMLVALAGVVVGLALGAMAPFAAVWLAGDLLPVPLAPTLAARELALAAAYGLVTAFVFAIAPLGRARDVPATALFRDVDGEERRRVRPRYLAAMLAGLAVLAAIAIGASFDRRLATAFVVGALLAFLLLRGVALGLMALARRLPRPRRAAPRLALANVHREGALTPSLVLSVGLGVTLLVTLTLVQTNIRDQLARSTAGAAPDFFFVDIPSARVPEFRELVQKLAPGATFERAPMMRGRIVSVNGRPADQLKVPQDVAWVLDGDRGVTFSEKPPENARIVRGAWWPADYAGPPLVSLEQRVARGLGVDVGGEIVINVMGREIRARVASLRAVEWRTLGINFVMVFSPNAFRGAPHTALATLRLPPDAPSGTADRIVRESARIFPMVSSLRVREALDAVEDIVGKLSLAIGGAGVVSLAASVLVLAGALAAGQRARLYDALILKTLGATRGRLLLAYALEYGGLALVTSVFGLLAGVVAAWFVVTGPMRLQFTLGWPEPLLVIAVAVIAVTVLGLAGTWRILGQSPARRLRAV</sequence>
<reference evidence="9" key="1">
    <citation type="journal article" date="2019" name="Int. J. Syst. Evol. Microbiol.">
        <title>The Global Catalogue of Microorganisms (GCM) 10K type strain sequencing project: providing services to taxonomists for standard genome sequencing and annotation.</title>
        <authorList>
            <consortium name="The Broad Institute Genomics Platform"/>
            <consortium name="The Broad Institute Genome Sequencing Center for Infectious Disease"/>
            <person name="Wu L."/>
            <person name="Ma J."/>
        </authorList>
    </citation>
    <scope>NUCLEOTIDE SEQUENCE [LARGE SCALE GENOMIC DNA]</scope>
    <source>
        <strain evidence="9">CCM 7941</strain>
    </source>
</reference>
<dbReference type="PANTHER" id="PTHR30287:SF1">
    <property type="entry name" value="INNER MEMBRANE PROTEIN"/>
    <property type="match status" value="1"/>
</dbReference>
<name>A0ABV7LDM3_9HYPH</name>
<keyword evidence="9" id="KW-1185">Reference proteome</keyword>
<dbReference type="InterPro" id="IPR003838">
    <property type="entry name" value="ABC3_permease_C"/>
</dbReference>
<comment type="caution">
    <text evidence="8">The sequence shown here is derived from an EMBL/GenBank/DDBJ whole genome shotgun (WGS) entry which is preliminary data.</text>
</comment>
<keyword evidence="5 6" id="KW-0472">Membrane</keyword>